<dbReference type="InterPro" id="IPR050411">
    <property type="entry name" value="AlphaKG_dependent_hydroxylases"/>
</dbReference>
<evidence type="ECO:0000313" key="4">
    <source>
        <dbReference type="Proteomes" id="UP000275408"/>
    </source>
</evidence>
<sequence>MSTLVFSSVWRLSNPLWRSVRKMSVCFSSSQTSSTKDSIFERIPREELVPNIRSGLRDREFLSGSVDGGFPEFLGVPGDSFPLGLRIINGNQFSLGELSAKCMEYVQENNSLSPAIVFRGLPAKTAEDFLTITQAIKGKPLSYAGGNVPRPRAIENSEIYQATTEDQAVTIELHHEMAYSSSFPSKESLSFQVFFFCLQEPADGCGGETPLAKSSEILLKLDPEVVRKFQSKGVKYAGYWPDKSHAEYASWQQQYYTDNKEAEKKAKQLYDTVVWDDNGDMNWSNVKPAFLRHPKTGEDIWFNQVTIHHHTYHDSLPMFKSIELPPHKYPCTVYYGDGSTIEPEVIQHLRAVSWSCAVGFRWRKGDLLVLDNLTVQHGRIGFTGKREILVHLMTN</sequence>
<dbReference type="InterPro" id="IPR042098">
    <property type="entry name" value="TauD-like_sf"/>
</dbReference>
<gene>
    <name evidence="3" type="ORF">pdam_00021941</name>
</gene>
<dbReference type="PANTHER" id="PTHR10696:SF21">
    <property type="entry name" value="TAUD_TFDA-LIKE DOMAIN-CONTAINING PROTEIN"/>
    <property type="match status" value="1"/>
</dbReference>
<keyword evidence="4" id="KW-1185">Reference proteome</keyword>
<organism evidence="3 4">
    <name type="scientific">Pocillopora damicornis</name>
    <name type="common">Cauliflower coral</name>
    <name type="synonym">Millepora damicornis</name>
    <dbReference type="NCBI Taxonomy" id="46731"/>
    <lineage>
        <taxon>Eukaryota</taxon>
        <taxon>Metazoa</taxon>
        <taxon>Cnidaria</taxon>
        <taxon>Anthozoa</taxon>
        <taxon>Hexacorallia</taxon>
        <taxon>Scleractinia</taxon>
        <taxon>Astrocoeniina</taxon>
        <taxon>Pocilloporidae</taxon>
        <taxon>Pocillopora</taxon>
    </lineage>
</organism>
<evidence type="ECO:0000259" key="2">
    <source>
        <dbReference type="Pfam" id="PF02668"/>
    </source>
</evidence>
<dbReference type="GO" id="GO:0016491">
    <property type="term" value="F:oxidoreductase activity"/>
    <property type="evidence" value="ECO:0007669"/>
    <property type="project" value="UniProtKB-KW"/>
</dbReference>
<dbReference type="Pfam" id="PF02668">
    <property type="entry name" value="TauD"/>
    <property type="match status" value="1"/>
</dbReference>
<dbReference type="AlphaFoldDB" id="A0A3M6U0P6"/>
<dbReference type="Gene3D" id="3.60.130.10">
    <property type="entry name" value="Clavaminate synthase-like"/>
    <property type="match status" value="1"/>
</dbReference>
<dbReference type="SUPFAM" id="SSF51197">
    <property type="entry name" value="Clavaminate synthase-like"/>
    <property type="match status" value="1"/>
</dbReference>
<reference evidence="3 4" key="1">
    <citation type="journal article" date="2018" name="Sci. Rep.">
        <title>Comparative analysis of the Pocillopora damicornis genome highlights role of immune system in coral evolution.</title>
        <authorList>
            <person name="Cunning R."/>
            <person name="Bay R.A."/>
            <person name="Gillette P."/>
            <person name="Baker A.C."/>
            <person name="Traylor-Knowles N."/>
        </authorList>
    </citation>
    <scope>NUCLEOTIDE SEQUENCE [LARGE SCALE GENOMIC DNA]</scope>
    <source>
        <strain evidence="3">RSMAS</strain>
        <tissue evidence="3">Whole animal</tissue>
    </source>
</reference>
<accession>A0A3M6U0P6</accession>
<dbReference type="EMBL" id="RCHS01002461">
    <property type="protein sequence ID" value="RMX47222.1"/>
    <property type="molecule type" value="Genomic_DNA"/>
</dbReference>
<name>A0A3M6U0P6_POCDA</name>
<dbReference type="STRING" id="46731.A0A3M6U0P6"/>
<feature type="non-terminal residue" evidence="3">
    <location>
        <position position="395"/>
    </location>
</feature>
<dbReference type="PANTHER" id="PTHR10696">
    <property type="entry name" value="GAMMA-BUTYROBETAINE HYDROXYLASE-RELATED"/>
    <property type="match status" value="1"/>
</dbReference>
<keyword evidence="1" id="KW-0560">Oxidoreductase</keyword>
<feature type="domain" description="TauD/TfdA-like" evidence="2">
    <location>
        <begin position="115"/>
        <end position="389"/>
    </location>
</feature>
<dbReference type="Proteomes" id="UP000275408">
    <property type="component" value="Unassembled WGS sequence"/>
</dbReference>
<dbReference type="OrthoDB" id="408743at2759"/>
<dbReference type="InterPro" id="IPR003819">
    <property type="entry name" value="TauD/TfdA-like"/>
</dbReference>
<comment type="caution">
    <text evidence="3">The sequence shown here is derived from an EMBL/GenBank/DDBJ whole genome shotgun (WGS) entry which is preliminary data.</text>
</comment>
<evidence type="ECO:0000313" key="3">
    <source>
        <dbReference type="EMBL" id="RMX47222.1"/>
    </source>
</evidence>
<protein>
    <recommendedName>
        <fullName evidence="2">TauD/TfdA-like domain-containing protein</fullName>
    </recommendedName>
</protein>
<proteinExistence type="predicted"/>
<evidence type="ECO:0000256" key="1">
    <source>
        <dbReference type="ARBA" id="ARBA00023002"/>
    </source>
</evidence>